<organism evidence="1 2">
    <name type="scientific">Brassica napus</name>
    <name type="common">Rape</name>
    <dbReference type="NCBI Taxonomy" id="3708"/>
    <lineage>
        <taxon>Eukaryota</taxon>
        <taxon>Viridiplantae</taxon>
        <taxon>Streptophyta</taxon>
        <taxon>Embryophyta</taxon>
        <taxon>Tracheophyta</taxon>
        <taxon>Spermatophyta</taxon>
        <taxon>Magnoliopsida</taxon>
        <taxon>eudicotyledons</taxon>
        <taxon>Gunneridae</taxon>
        <taxon>Pentapetalae</taxon>
        <taxon>rosids</taxon>
        <taxon>malvids</taxon>
        <taxon>Brassicales</taxon>
        <taxon>Brassicaceae</taxon>
        <taxon>Brassiceae</taxon>
        <taxon>Brassica</taxon>
    </lineage>
</organism>
<gene>
    <name evidence="1" type="ORF">HID58_014090</name>
</gene>
<comment type="caution">
    <text evidence="1">The sequence shown here is derived from an EMBL/GenBank/DDBJ whole genome shotgun (WGS) entry which is preliminary data.</text>
</comment>
<evidence type="ECO:0000313" key="1">
    <source>
        <dbReference type="EMBL" id="KAH0928363.1"/>
    </source>
</evidence>
<dbReference type="EMBL" id="JAGKQM010000004">
    <property type="protein sequence ID" value="KAH0928363.1"/>
    <property type="molecule type" value="Genomic_DNA"/>
</dbReference>
<accession>A0ABQ8DG98</accession>
<dbReference type="PANTHER" id="PTHR37743:SF1">
    <property type="entry name" value="ARM REPEAT SUPERFAMILY PROTEIN"/>
    <property type="match status" value="1"/>
</dbReference>
<sequence length="109" mass="12258">MANILISACQKLPESANKTLARKDLLPFIPSSSYLRMRFEQIVYRFLEQGSVKIPEYTSHRNDETLAGAKLMASLMASEDVILEHISEGLLEARSVLSKAIVRSFSKRT</sequence>
<evidence type="ECO:0000313" key="2">
    <source>
        <dbReference type="Proteomes" id="UP000824890"/>
    </source>
</evidence>
<protein>
    <submittedName>
        <fullName evidence="1">Uncharacterized protein</fullName>
    </submittedName>
</protein>
<dbReference type="PANTHER" id="PTHR37743">
    <property type="entry name" value="ARM REPEAT SUPERFAMILY PROTEIN"/>
    <property type="match status" value="1"/>
</dbReference>
<proteinExistence type="predicted"/>
<reference evidence="1 2" key="1">
    <citation type="submission" date="2021-05" db="EMBL/GenBank/DDBJ databases">
        <title>Genome Assembly of Synthetic Allotetraploid Brassica napus Reveals Homoeologous Exchanges between Subgenomes.</title>
        <authorList>
            <person name="Davis J.T."/>
        </authorList>
    </citation>
    <scope>NUCLEOTIDE SEQUENCE [LARGE SCALE GENOMIC DNA]</scope>
    <source>
        <strain evidence="2">cv. Da-Ae</strain>
        <tissue evidence="1">Seedling</tissue>
    </source>
</reference>
<dbReference type="Proteomes" id="UP000824890">
    <property type="component" value="Unassembled WGS sequence"/>
</dbReference>
<keyword evidence="2" id="KW-1185">Reference proteome</keyword>
<name>A0ABQ8DG98_BRANA</name>